<sequence length="235" mass="26578">MATWATPTPLNHPWFMPPTSKRKEAPNVVEREPSPPPKRPRLHALEHHLAHLSLNHSPVQPLTPHSFSNVDFPYDPSQFHQTYARASYPMISEMLPSEEMEILPPEDVITLPQSIESPTVPEVKMRSSSWYEPEPDRIVVTDLDGSSDDETDAGHSTPPPVNISAALLDRIRPRPFDARTPMIPSTPTQSQALVLFRPLSRPIAVESESIGAWRSETKVDPRDEEDHRMDIDQQK</sequence>
<protein>
    <submittedName>
        <fullName evidence="1">Uncharacterized protein</fullName>
    </submittedName>
</protein>
<organism evidence="1 2">
    <name type="scientific">Pluteus cervinus</name>
    <dbReference type="NCBI Taxonomy" id="181527"/>
    <lineage>
        <taxon>Eukaryota</taxon>
        <taxon>Fungi</taxon>
        <taxon>Dikarya</taxon>
        <taxon>Basidiomycota</taxon>
        <taxon>Agaricomycotina</taxon>
        <taxon>Agaricomycetes</taxon>
        <taxon>Agaricomycetidae</taxon>
        <taxon>Agaricales</taxon>
        <taxon>Pluteineae</taxon>
        <taxon>Pluteaceae</taxon>
        <taxon>Pluteus</taxon>
    </lineage>
</organism>
<dbReference type="Proteomes" id="UP000308600">
    <property type="component" value="Unassembled WGS sequence"/>
</dbReference>
<gene>
    <name evidence="1" type="ORF">BDN72DRAFT_954920</name>
</gene>
<evidence type="ECO:0000313" key="2">
    <source>
        <dbReference type="Proteomes" id="UP000308600"/>
    </source>
</evidence>
<evidence type="ECO:0000313" key="1">
    <source>
        <dbReference type="EMBL" id="TFK75284.1"/>
    </source>
</evidence>
<proteinExistence type="predicted"/>
<accession>A0ACD3BCB9</accession>
<dbReference type="EMBL" id="ML208263">
    <property type="protein sequence ID" value="TFK75284.1"/>
    <property type="molecule type" value="Genomic_DNA"/>
</dbReference>
<reference evidence="1 2" key="1">
    <citation type="journal article" date="2019" name="Nat. Ecol. Evol.">
        <title>Megaphylogeny resolves global patterns of mushroom evolution.</title>
        <authorList>
            <person name="Varga T."/>
            <person name="Krizsan K."/>
            <person name="Foldi C."/>
            <person name="Dima B."/>
            <person name="Sanchez-Garcia M."/>
            <person name="Sanchez-Ramirez S."/>
            <person name="Szollosi G.J."/>
            <person name="Szarkandi J.G."/>
            <person name="Papp V."/>
            <person name="Albert L."/>
            <person name="Andreopoulos W."/>
            <person name="Angelini C."/>
            <person name="Antonin V."/>
            <person name="Barry K.W."/>
            <person name="Bougher N.L."/>
            <person name="Buchanan P."/>
            <person name="Buyck B."/>
            <person name="Bense V."/>
            <person name="Catcheside P."/>
            <person name="Chovatia M."/>
            <person name="Cooper J."/>
            <person name="Damon W."/>
            <person name="Desjardin D."/>
            <person name="Finy P."/>
            <person name="Geml J."/>
            <person name="Haridas S."/>
            <person name="Hughes K."/>
            <person name="Justo A."/>
            <person name="Karasinski D."/>
            <person name="Kautmanova I."/>
            <person name="Kiss B."/>
            <person name="Kocsube S."/>
            <person name="Kotiranta H."/>
            <person name="LaButti K.M."/>
            <person name="Lechner B.E."/>
            <person name="Liimatainen K."/>
            <person name="Lipzen A."/>
            <person name="Lukacs Z."/>
            <person name="Mihaltcheva S."/>
            <person name="Morgado L.N."/>
            <person name="Niskanen T."/>
            <person name="Noordeloos M.E."/>
            <person name="Ohm R.A."/>
            <person name="Ortiz-Santana B."/>
            <person name="Ovrebo C."/>
            <person name="Racz N."/>
            <person name="Riley R."/>
            <person name="Savchenko A."/>
            <person name="Shiryaev A."/>
            <person name="Soop K."/>
            <person name="Spirin V."/>
            <person name="Szebenyi C."/>
            <person name="Tomsovsky M."/>
            <person name="Tulloss R.E."/>
            <person name="Uehling J."/>
            <person name="Grigoriev I.V."/>
            <person name="Vagvolgyi C."/>
            <person name="Papp T."/>
            <person name="Martin F.M."/>
            <person name="Miettinen O."/>
            <person name="Hibbett D.S."/>
            <person name="Nagy L.G."/>
        </authorList>
    </citation>
    <scope>NUCLEOTIDE SEQUENCE [LARGE SCALE GENOMIC DNA]</scope>
    <source>
        <strain evidence="1 2">NL-1719</strain>
    </source>
</reference>
<name>A0ACD3BCB9_9AGAR</name>
<keyword evidence="2" id="KW-1185">Reference proteome</keyword>